<organism evidence="1 2">
    <name type="scientific">Parthenolecanium corni</name>
    <dbReference type="NCBI Taxonomy" id="536013"/>
    <lineage>
        <taxon>Eukaryota</taxon>
        <taxon>Metazoa</taxon>
        <taxon>Ecdysozoa</taxon>
        <taxon>Arthropoda</taxon>
        <taxon>Hexapoda</taxon>
        <taxon>Insecta</taxon>
        <taxon>Pterygota</taxon>
        <taxon>Neoptera</taxon>
        <taxon>Paraneoptera</taxon>
        <taxon>Hemiptera</taxon>
        <taxon>Sternorrhyncha</taxon>
        <taxon>Coccoidea</taxon>
        <taxon>Coccidae</taxon>
        <taxon>Parthenolecanium</taxon>
    </lineage>
</organism>
<reference evidence="1 2" key="1">
    <citation type="submission" date="2024-03" db="EMBL/GenBank/DDBJ databases">
        <title>Adaptation during the transition from Ophiocordyceps entomopathogen to insect associate is accompanied by gene loss and intensified selection.</title>
        <authorList>
            <person name="Ward C.M."/>
            <person name="Onetto C.A."/>
            <person name="Borneman A.R."/>
        </authorList>
    </citation>
    <scope>NUCLEOTIDE SEQUENCE [LARGE SCALE GENOMIC DNA]</scope>
    <source>
        <strain evidence="1">AWRI1</strain>
        <tissue evidence="1">Single Adult Female</tissue>
    </source>
</reference>
<gene>
    <name evidence="1" type="ORF">V9T40_009880</name>
</gene>
<evidence type="ECO:0000313" key="1">
    <source>
        <dbReference type="EMBL" id="KAK7600742.1"/>
    </source>
</evidence>
<comment type="caution">
    <text evidence="1">The sequence shown here is derived from an EMBL/GenBank/DDBJ whole genome shotgun (WGS) entry which is preliminary data.</text>
</comment>
<dbReference type="EMBL" id="JBBCAQ010000013">
    <property type="protein sequence ID" value="KAK7600742.1"/>
    <property type="molecule type" value="Genomic_DNA"/>
</dbReference>
<keyword evidence="2" id="KW-1185">Reference proteome</keyword>
<accession>A0AAN9TL72</accession>
<sequence length="81" mass="9625">MWYAWTNAVRVILKYSYQRLKVRIDVKSDTSSCLNFRLHVSFFVQLSQFSSGCLNFRLDVSFFVQLSHFSFISLARFPARF</sequence>
<protein>
    <submittedName>
        <fullName evidence="1">Uncharacterized protein</fullName>
    </submittedName>
</protein>
<evidence type="ECO:0000313" key="2">
    <source>
        <dbReference type="Proteomes" id="UP001367676"/>
    </source>
</evidence>
<dbReference type="Proteomes" id="UP001367676">
    <property type="component" value="Unassembled WGS sequence"/>
</dbReference>
<proteinExistence type="predicted"/>
<dbReference type="AlphaFoldDB" id="A0AAN9TL72"/>
<name>A0AAN9TL72_9HEMI</name>